<reference evidence="6" key="2">
    <citation type="submission" date="2021-04" db="EMBL/GenBank/DDBJ databases">
        <title>Genome-wide patterns of bracovirus chromosomal integration into multiple host tissues during parasitism.</title>
        <authorList>
            <person name="Chebbi M.A.C."/>
        </authorList>
    </citation>
    <scope>NUCLEOTIDE SEQUENCE</scope>
    <source>
        <tissue evidence="6">Whole body</tissue>
    </source>
</reference>
<dbReference type="InterPro" id="IPR019734">
    <property type="entry name" value="TPR_rpt"/>
</dbReference>
<organism evidence="6 7">
    <name type="scientific">Cotesia typhae</name>
    <dbReference type="NCBI Taxonomy" id="2053667"/>
    <lineage>
        <taxon>Eukaryota</taxon>
        <taxon>Metazoa</taxon>
        <taxon>Ecdysozoa</taxon>
        <taxon>Arthropoda</taxon>
        <taxon>Hexapoda</taxon>
        <taxon>Insecta</taxon>
        <taxon>Pterygota</taxon>
        <taxon>Neoptera</taxon>
        <taxon>Endopterygota</taxon>
        <taxon>Hymenoptera</taxon>
        <taxon>Apocrita</taxon>
        <taxon>Ichneumonoidea</taxon>
        <taxon>Braconidae</taxon>
        <taxon>Microgastrinae</taxon>
        <taxon>Cotesia</taxon>
    </lineage>
</organism>
<dbReference type="GO" id="GO:0005829">
    <property type="term" value="C:cytosol"/>
    <property type="evidence" value="ECO:0007669"/>
    <property type="project" value="TreeGrafter"/>
</dbReference>
<dbReference type="SMART" id="SM00028">
    <property type="entry name" value="TPR"/>
    <property type="match status" value="5"/>
</dbReference>
<dbReference type="InterPro" id="IPR024111">
    <property type="entry name" value="PEX5/PEX5L"/>
</dbReference>
<comment type="caution">
    <text evidence="6">The sequence shown here is derived from an EMBL/GenBank/DDBJ whole genome shotgun (WGS) entry which is preliminary data.</text>
</comment>
<evidence type="ECO:0000256" key="4">
    <source>
        <dbReference type="PROSITE-ProRule" id="PRU00339"/>
    </source>
</evidence>
<keyword evidence="7" id="KW-1185">Reference proteome</keyword>
<dbReference type="GO" id="GO:0005052">
    <property type="term" value="F:peroxisome matrix targeting signal-1 binding"/>
    <property type="evidence" value="ECO:0007669"/>
    <property type="project" value="TreeGrafter"/>
</dbReference>
<evidence type="ECO:0000256" key="3">
    <source>
        <dbReference type="ARBA" id="ARBA00022803"/>
    </source>
</evidence>
<reference evidence="6" key="1">
    <citation type="submission" date="2020-03" db="EMBL/GenBank/DDBJ databases">
        <authorList>
            <person name="Chebbi M.A."/>
            <person name="Drezen J.M."/>
        </authorList>
    </citation>
    <scope>NUCLEOTIDE SEQUENCE</scope>
    <source>
        <tissue evidence="6">Whole body</tissue>
    </source>
</reference>
<feature type="repeat" description="TPR" evidence="4">
    <location>
        <begin position="356"/>
        <end position="389"/>
    </location>
</feature>
<dbReference type="Proteomes" id="UP000729913">
    <property type="component" value="Unassembled WGS sequence"/>
</dbReference>
<dbReference type="Pfam" id="PF13432">
    <property type="entry name" value="TPR_16"/>
    <property type="match status" value="2"/>
</dbReference>
<evidence type="ECO:0000256" key="5">
    <source>
        <dbReference type="SAM" id="MobiDB-lite"/>
    </source>
</evidence>
<feature type="repeat" description="TPR" evidence="4">
    <location>
        <begin position="472"/>
        <end position="505"/>
    </location>
</feature>
<feature type="region of interest" description="Disordered" evidence="5">
    <location>
        <begin position="222"/>
        <end position="254"/>
    </location>
</feature>
<proteinExistence type="predicted"/>
<protein>
    <recommendedName>
        <fullName evidence="8">Peroxisomal targeting signal 1 receptor</fullName>
    </recommendedName>
</protein>
<dbReference type="AlphaFoldDB" id="A0A8J5URU6"/>
<dbReference type="PANTHER" id="PTHR10130">
    <property type="entry name" value="PEROXISOMAL TARGETING SIGNAL 1 RECEPTOR PEX5"/>
    <property type="match status" value="1"/>
</dbReference>
<evidence type="ECO:0000313" key="7">
    <source>
        <dbReference type="Proteomes" id="UP000729913"/>
    </source>
</evidence>
<keyword evidence="1" id="KW-0963">Cytoplasm</keyword>
<evidence type="ECO:0000256" key="1">
    <source>
        <dbReference type="ARBA" id="ARBA00022490"/>
    </source>
</evidence>
<sequence>MALREFVDGDCGGPSPFTTLTSHFVQDRSFREDGLHGSQGVPIQSATPNQLADEFLDSRAIVQPQTFKMKEIFQQINEIDNNIQPIAAPLIHQPLDQDSVWANQFSQKRTDFYESNTQQIWSENEQTVMPFPLRTSILGSSHQDANELGLGQTWAEDYIEHSMESVKNQSTADYPSAVENENPNIAYSKFMKFMHQEGELPVESRESSSAQLTDSKWTENFMEQEPQAETKTAEVVKTPEASKNDEATTSSAETWANQFTDNQYKKELETYESAFWSKLQGEWEILSKKEQNESHPWISDYESYYDPFKDYKFNEENPMKNAPDALKQGKRRLEAGDLASAVLCFEAAVQQHPENPEAWMLLGKTQTENEQDHQAIAALKKCLTLDTSNAVALMTLAVAFTNESYQSQACITLKEWLIKSPKYKHLIPLRQNLDQSALKSSVSTIPFYDSHNEVKNLYIQAARMNPVNEIDPDVQIGLGVLFNLSSEHEKAADCFRAALQVRPNDCRLWNQLGASLANGQKSEEAIDAYSRALEIAPGFIRARYNLGISCINLSAYQQAAEHLLTALNQQAAGRGVQGQSRSTTAMSDTIWSTLQLVISLLHKYHLNNVVTARDLDTLNKEFKIV</sequence>
<evidence type="ECO:0008006" key="8">
    <source>
        <dbReference type="Google" id="ProtNLM"/>
    </source>
</evidence>
<feature type="repeat" description="TPR" evidence="4">
    <location>
        <begin position="506"/>
        <end position="539"/>
    </location>
</feature>
<name>A0A8J5URU6_9HYME</name>
<accession>A0A8J5URU6</accession>
<dbReference type="EMBL" id="JAAOIC020000044">
    <property type="protein sequence ID" value="KAG8038327.1"/>
    <property type="molecule type" value="Genomic_DNA"/>
</dbReference>
<keyword evidence="3 4" id="KW-0802">TPR repeat</keyword>
<gene>
    <name evidence="6" type="ORF">G9C98_006654</name>
</gene>
<dbReference type="PANTHER" id="PTHR10130:SF0">
    <property type="entry name" value="GH08708P"/>
    <property type="match status" value="1"/>
</dbReference>
<dbReference type="PROSITE" id="PS50005">
    <property type="entry name" value="TPR"/>
    <property type="match status" value="3"/>
</dbReference>
<keyword evidence="2" id="KW-0677">Repeat</keyword>
<evidence type="ECO:0000256" key="2">
    <source>
        <dbReference type="ARBA" id="ARBA00022737"/>
    </source>
</evidence>
<dbReference type="GO" id="GO:0016560">
    <property type="term" value="P:protein import into peroxisome matrix, docking"/>
    <property type="evidence" value="ECO:0007669"/>
    <property type="project" value="TreeGrafter"/>
</dbReference>
<evidence type="ECO:0000313" key="6">
    <source>
        <dbReference type="EMBL" id="KAG8038327.1"/>
    </source>
</evidence>
<dbReference type="OrthoDB" id="10006023at2759"/>
<dbReference type="GO" id="GO:0005778">
    <property type="term" value="C:peroxisomal membrane"/>
    <property type="evidence" value="ECO:0007669"/>
    <property type="project" value="TreeGrafter"/>
</dbReference>